<keyword evidence="2" id="KW-1185">Reference proteome</keyword>
<dbReference type="RefSeq" id="WP_277734221.1">
    <property type="nucleotide sequence ID" value="NZ_CP120733.1"/>
</dbReference>
<proteinExistence type="predicted"/>
<reference evidence="1 2" key="1">
    <citation type="submission" date="2023-03" db="EMBL/GenBank/DDBJ databases">
        <title>Complete genome sequence of Tepidibacter sp. SWIR-1, isolated from a deep-sea hydrothermal vent.</title>
        <authorList>
            <person name="Li X."/>
        </authorList>
    </citation>
    <scope>NUCLEOTIDE SEQUENCE [LARGE SCALE GENOMIC DNA]</scope>
    <source>
        <strain evidence="1 2">SWIR-1</strain>
    </source>
</reference>
<dbReference type="Proteomes" id="UP001222800">
    <property type="component" value="Chromosome"/>
</dbReference>
<evidence type="ECO:0000313" key="2">
    <source>
        <dbReference type="Proteomes" id="UP001222800"/>
    </source>
</evidence>
<accession>A0ABY8EKY7</accession>
<name>A0ABY8EKY7_9FIRM</name>
<protein>
    <submittedName>
        <fullName evidence="1">Uncharacterized protein</fullName>
    </submittedName>
</protein>
<gene>
    <name evidence="1" type="ORF">P4S50_07880</name>
</gene>
<dbReference type="EMBL" id="CP120733">
    <property type="protein sequence ID" value="WFD11985.1"/>
    <property type="molecule type" value="Genomic_DNA"/>
</dbReference>
<sequence length="52" mass="6068">MDPIERLSLQQDIDYYGFGNPPEPLGKELVEIKGTNLIELKTPTSDEFNWWE</sequence>
<organism evidence="1 2">
    <name type="scientific">Tepidibacter hydrothermalis</name>
    <dbReference type="NCBI Taxonomy" id="3036126"/>
    <lineage>
        <taxon>Bacteria</taxon>
        <taxon>Bacillati</taxon>
        <taxon>Bacillota</taxon>
        <taxon>Clostridia</taxon>
        <taxon>Peptostreptococcales</taxon>
        <taxon>Peptostreptococcaceae</taxon>
        <taxon>Tepidibacter</taxon>
    </lineage>
</organism>
<evidence type="ECO:0000313" key="1">
    <source>
        <dbReference type="EMBL" id="WFD11985.1"/>
    </source>
</evidence>